<gene>
    <name evidence="1" type="ORF">ACH5RR_004713</name>
</gene>
<reference evidence="1 2" key="1">
    <citation type="submission" date="2024-11" db="EMBL/GenBank/DDBJ databases">
        <title>A near-complete genome assembly of Cinchona calisaya.</title>
        <authorList>
            <person name="Lian D.C."/>
            <person name="Zhao X.W."/>
            <person name="Wei L."/>
        </authorList>
    </citation>
    <scope>NUCLEOTIDE SEQUENCE [LARGE SCALE GENOMIC DNA]</scope>
    <source>
        <tissue evidence="1">Nenye</tissue>
    </source>
</reference>
<sequence length="116" mass="13023">MELKRILELYKKELGQKVNLEKSSMFISKNTDPQTRGEVQATLQGIKIVNQEKYLGLPLVIGRSKNDVFGCAKDRLNRKINGWKGKLLSSAGKEVLLKSVAMALPSYVMSVFKLPK</sequence>
<keyword evidence="2" id="KW-1185">Reference proteome</keyword>
<proteinExistence type="predicted"/>
<dbReference type="Proteomes" id="UP001630127">
    <property type="component" value="Unassembled WGS sequence"/>
</dbReference>
<dbReference type="PANTHER" id="PTHR33116:SF86">
    <property type="entry name" value="REVERSE TRANSCRIPTASE DOMAIN-CONTAINING PROTEIN"/>
    <property type="match status" value="1"/>
</dbReference>
<dbReference type="AlphaFoldDB" id="A0ABD3AYC6"/>
<evidence type="ECO:0008006" key="3">
    <source>
        <dbReference type="Google" id="ProtNLM"/>
    </source>
</evidence>
<dbReference type="EMBL" id="JBJUIK010000002">
    <property type="protein sequence ID" value="KAL3536252.1"/>
    <property type="molecule type" value="Genomic_DNA"/>
</dbReference>
<comment type="caution">
    <text evidence="1">The sequence shown here is derived from an EMBL/GenBank/DDBJ whole genome shotgun (WGS) entry which is preliminary data.</text>
</comment>
<evidence type="ECO:0000313" key="2">
    <source>
        <dbReference type="Proteomes" id="UP001630127"/>
    </source>
</evidence>
<name>A0ABD3AYC6_9GENT</name>
<accession>A0ABD3AYC6</accession>
<protein>
    <recommendedName>
        <fullName evidence="3">Reverse transcriptase</fullName>
    </recommendedName>
</protein>
<organism evidence="1 2">
    <name type="scientific">Cinchona calisaya</name>
    <dbReference type="NCBI Taxonomy" id="153742"/>
    <lineage>
        <taxon>Eukaryota</taxon>
        <taxon>Viridiplantae</taxon>
        <taxon>Streptophyta</taxon>
        <taxon>Embryophyta</taxon>
        <taxon>Tracheophyta</taxon>
        <taxon>Spermatophyta</taxon>
        <taxon>Magnoliopsida</taxon>
        <taxon>eudicotyledons</taxon>
        <taxon>Gunneridae</taxon>
        <taxon>Pentapetalae</taxon>
        <taxon>asterids</taxon>
        <taxon>lamiids</taxon>
        <taxon>Gentianales</taxon>
        <taxon>Rubiaceae</taxon>
        <taxon>Cinchonoideae</taxon>
        <taxon>Cinchoneae</taxon>
        <taxon>Cinchona</taxon>
    </lineage>
</organism>
<dbReference type="PANTHER" id="PTHR33116">
    <property type="entry name" value="REVERSE TRANSCRIPTASE ZINC-BINDING DOMAIN-CONTAINING PROTEIN-RELATED-RELATED"/>
    <property type="match status" value="1"/>
</dbReference>
<evidence type="ECO:0000313" key="1">
    <source>
        <dbReference type="EMBL" id="KAL3536252.1"/>
    </source>
</evidence>